<keyword evidence="2" id="KW-1133">Transmembrane helix</keyword>
<gene>
    <name evidence="3" type="ORF">H9962_07740</name>
</gene>
<proteinExistence type="predicted"/>
<reference evidence="3" key="2">
    <citation type="submission" date="2021-04" db="EMBL/GenBank/DDBJ databases">
        <authorList>
            <person name="Gilroy R."/>
        </authorList>
    </citation>
    <scope>NUCLEOTIDE SEQUENCE</scope>
    <source>
        <strain evidence="3">CHK186-16707</strain>
    </source>
</reference>
<keyword evidence="2" id="KW-0472">Membrane</keyword>
<organism evidence="3 4">
    <name type="scientific">Candidatus Mailhella merdigallinarum</name>
    <dbReference type="NCBI Taxonomy" id="2838658"/>
    <lineage>
        <taxon>Bacteria</taxon>
        <taxon>Pseudomonadati</taxon>
        <taxon>Thermodesulfobacteriota</taxon>
        <taxon>Desulfovibrionia</taxon>
        <taxon>Desulfovibrionales</taxon>
        <taxon>Desulfovibrionaceae</taxon>
        <taxon>Mailhella</taxon>
    </lineage>
</organism>
<sequence>MMDANIVAIVILLLFGGSNSVGYVLRRRERQEDQSIQQRRWAQLEVRLDEIESKLDREYLLREPHLKLHEIQEGRLDSHDRRLNSLEARMEHLERK</sequence>
<evidence type="ECO:0000256" key="1">
    <source>
        <dbReference type="SAM" id="Coils"/>
    </source>
</evidence>
<reference evidence="3" key="1">
    <citation type="journal article" date="2021" name="PeerJ">
        <title>Extensive microbial diversity within the chicken gut microbiome revealed by metagenomics and culture.</title>
        <authorList>
            <person name="Gilroy R."/>
            <person name="Ravi A."/>
            <person name="Getino M."/>
            <person name="Pursley I."/>
            <person name="Horton D.L."/>
            <person name="Alikhan N.F."/>
            <person name="Baker D."/>
            <person name="Gharbi K."/>
            <person name="Hall N."/>
            <person name="Watson M."/>
            <person name="Adriaenssens E.M."/>
            <person name="Foster-Nyarko E."/>
            <person name="Jarju S."/>
            <person name="Secka A."/>
            <person name="Antonio M."/>
            <person name="Oren A."/>
            <person name="Chaudhuri R.R."/>
            <person name="La Ragione R."/>
            <person name="Hildebrand F."/>
            <person name="Pallen M.J."/>
        </authorList>
    </citation>
    <scope>NUCLEOTIDE SEQUENCE</scope>
    <source>
        <strain evidence="3">CHK186-16707</strain>
    </source>
</reference>
<feature type="coiled-coil region" evidence="1">
    <location>
        <begin position="69"/>
        <end position="96"/>
    </location>
</feature>
<dbReference type="Proteomes" id="UP000824225">
    <property type="component" value="Unassembled WGS sequence"/>
</dbReference>
<evidence type="ECO:0000256" key="2">
    <source>
        <dbReference type="SAM" id="Phobius"/>
    </source>
</evidence>
<comment type="caution">
    <text evidence="3">The sequence shown here is derived from an EMBL/GenBank/DDBJ whole genome shotgun (WGS) entry which is preliminary data.</text>
</comment>
<evidence type="ECO:0000313" key="4">
    <source>
        <dbReference type="Proteomes" id="UP000824225"/>
    </source>
</evidence>
<dbReference type="AlphaFoldDB" id="A0A9D2HEM1"/>
<accession>A0A9D2HEM1</accession>
<evidence type="ECO:0000313" key="3">
    <source>
        <dbReference type="EMBL" id="HJA09064.1"/>
    </source>
</evidence>
<feature type="transmembrane region" description="Helical" evidence="2">
    <location>
        <begin position="6"/>
        <end position="25"/>
    </location>
</feature>
<dbReference type="EMBL" id="DXAN01000025">
    <property type="protein sequence ID" value="HJA09064.1"/>
    <property type="molecule type" value="Genomic_DNA"/>
</dbReference>
<keyword evidence="1" id="KW-0175">Coiled coil</keyword>
<name>A0A9D2HEM1_9BACT</name>
<keyword evidence="2" id="KW-0812">Transmembrane</keyword>
<protein>
    <submittedName>
        <fullName evidence="3">Uncharacterized protein</fullName>
    </submittedName>
</protein>